<protein>
    <submittedName>
        <fullName evidence="2">Uncharacterized protein</fullName>
    </submittedName>
</protein>
<evidence type="ECO:0000313" key="3">
    <source>
        <dbReference type="Proteomes" id="UP000799779"/>
    </source>
</evidence>
<sequence length="150" mass="17044">MPLCHLWIILGCNNGKYCTLITVHFEHLRWPFSPMGAPPTISPIPTIPSSYRNHTRRNAETRPPRPPLAPFLPSLSKASIPCHHHSNHQHTHPPNLSIHVNTPHPDRWTSLHVSKYPICISAPQRRPLAPQSRCLGRYKTAQLTSPHPDR</sequence>
<name>A0A6A5WZD5_9PLEO</name>
<reference evidence="2" key="1">
    <citation type="journal article" date="2020" name="Stud. Mycol.">
        <title>101 Dothideomycetes genomes: a test case for predicting lifestyles and emergence of pathogens.</title>
        <authorList>
            <person name="Haridas S."/>
            <person name="Albert R."/>
            <person name="Binder M."/>
            <person name="Bloem J."/>
            <person name="Labutti K."/>
            <person name="Salamov A."/>
            <person name="Andreopoulos B."/>
            <person name="Baker S."/>
            <person name="Barry K."/>
            <person name="Bills G."/>
            <person name="Bluhm B."/>
            <person name="Cannon C."/>
            <person name="Castanera R."/>
            <person name="Culley D."/>
            <person name="Daum C."/>
            <person name="Ezra D."/>
            <person name="Gonzalez J."/>
            <person name="Henrissat B."/>
            <person name="Kuo A."/>
            <person name="Liang C."/>
            <person name="Lipzen A."/>
            <person name="Lutzoni F."/>
            <person name="Magnuson J."/>
            <person name="Mondo S."/>
            <person name="Nolan M."/>
            <person name="Ohm R."/>
            <person name="Pangilinan J."/>
            <person name="Park H.-J."/>
            <person name="Ramirez L."/>
            <person name="Alfaro M."/>
            <person name="Sun H."/>
            <person name="Tritt A."/>
            <person name="Yoshinaga Y."/>
            <person name="Zwiers L.-H."/>
            <person name="Turgeon B."/>
            <person name="Goodwin S."/>
            <person name="Spatafora J."/>
            <person name="Crous P."/>
            <person name="Grigoriev I."/>
        </authorList>
    </citation>
    <scope>NUCLEOTIDE SEQUENCE</scope>
    <source>
        <strain evidence="2">CBS 123094</strain>
    </source>
</reference>
<evidence type="ECO:0000256" key="1">
    <source>
        <dbReference type="SAM" id="MobiDB-lite"/>
    </source>
</evidence>
<feature type="region of interest" description="Disordered" evidence="1">
    <location>
        <begin position="43"/>
        <end position="70"/>
    </location>
</feature>
<proteinExistence type="predicted"/>
<keyword evidence="3" id="KW-1185">Reference proteome</keyword>
<dbReference type="EMBL" id="ML977560">
    <property type="protein sequence ID" value="KAF2006364.1"/>
    <property type="molecule type" value="Genomic_DNA"/>
</dbReference>
<evidence type="ECO:0000313" key="2">
    <source>
        <dbReference type="EMBL" id="KAF2006364.1"/>
    </source>
</evidence>
<dbReference type="Proteomes" id="UP000799779">
    <property type="component" value="Unassembled WGS sequence"/>
</dbReference>
<feature type="compositionally biased region" description="Polar residues" evidence="1">
    <location>
        <begin position="141"/>
        <end position="150"/>
    </location>
</feature>
<accession>A0A6A5WZD5</accession>
<feature type="region of interest" description="Disordered" evidence="1">
    <location>
        <begin position="131"/>
        <end position="150"/>
    </location>
</feature>
<organism evidence="2 3">
    <name type="scientific">Amniculicola lignicola CBS 123094</name>
    <dbReference type="NCBI Taxonomy" id="1392246"/>
    <lineage>
        <taxon>Eukaryota</taxon>
        <taxon>Fungi</taxon>
        <taxon>Dikarya</taxon>
        <taxon>Ascomycota</taxon>
        <taxon>Pezizomycotina</taxon>
        <taxon>Dothideomycetes</taxon>
        <taxon>Pleosporomycetidae</taxon>
        <taxon>Pleosporales</taxon>
        <taxon>Amniculicolaceae</taxon>
        <taxon>Amniculicola</taxon>
    </lineage>
</organism>
<gene>
    <name evidence="2" type="ORF">P154DRAFT_257775</name>
</gene>
<dbReference type="AlphaFoldDB" id="A0A6A5WZD5"/>